<dbReference type="Proteomes" id="UP001438707">
    <property type="component" value="Unassembled WGS sequence"/>
</dbReference>
<sequence length="111" mass="12087">MHELTSASHNNELPRLSHPGTSDYETPQFRNIPAYFEFAVSVARPPAPSVRRQARPAVLTALCIFRLGVAPGICPTTRLILAPSCAQSSAFVTTASENKLARHRSSISQDK</sequence>
<keyword evidence="3" id="KW-1185">Reference proteome</keyword>
<evidence type="ECO:0000256" key="1">
    <source>
        <dbReference type="SAM" id="MobiDB-lite"/>
    </source>
</evidence>
<dbReference type="AlphaFoldDB" id="A0AAW1QLA0"/>
<name>A0AAW1QLA0_9CHLO</name>
<gene>
    <name evidence="2" type="ORF">WJX74_006678</name>
</gene>
<feature type="region of interest" description="Disordered" evidence="1">
    <location>
        <begin position="1"/>
        <end position="24"/>
    </location>
</feature>
<organism evidence="2 3">
    <name type="scientific">Apatococcus lobatus</name>
    <dbReference type="NCBI Taxonomy" id="904363"/>
    <lineage>
        <taxon>Eukaryota</taxon>
        <taxon>Viridiplantae</taxon>
        <taxon>Chlorophyta</taxon>
        <taxon>core chlorophytes</taxon>
        <taxon>Trebouxiophyceae</taxon>
        <taxon>Chlorellales</taxon>
        <taxon>Chlorellaceae</taxon>
        <taxon>Apatococcus</taxon>
    </lineage>
</organism>
<evidence type="ECO:0000313" key="3">
    <source>
        <dbReference type="Proteomes" id="UP001438707"/>
    </source>
</evidence>
<accession>A0AAW1QLA0</accession>
<comment type="caution">
    <text evidence="2">The sequence shown here is derived from an EMBL/GenBank/DDBJ whole genome shotgun (WGS) entry which is preliminary data.</text>
</comment>
<dbReference type="EMBL" id="JALJOS010000034">
    <property type="protein sequence ID" value="KAK9822095.1"/>
    <property type="molecule type" value="Genomic_DNA"/>
</dbReference>
<proteinExistence type="predicted"/>
<evidence type="ECO:0000313" key="2">
    <source>
        <dbReference type="EMBL" id="KAK9822095.1"/>
    </source>
</evidence>
<protein>
    <submittedName>
        <fullName evidence="2">Uncharacterized protein</fullName>
    </submittedName>
</protein>
<reference evidence="2 3" key="1">
    <citation type="journal article" date="2024" name="Nat. Commun.">
        <title>Phylogenomics reveals the evolutionary origins of lichenization in chlorophyte algae.</title>
        <authorList>
            <person name="Puginier C."/>
            <person name="Libourel C."/>
            <person name="Otte J."/>
            <person name="Skaloud P."/>
            <person name="Haon M."/>
            <person name="Grisel S."/>
            <person name="Petersen M."/>
            <person name="Berrin J.G."/>
            <person name="Delaux P.M."/>
            <person name="Dal Grande F."/>
            <person name="Keller J."/>
        </authorList>
    </citation>
    <scope>NUCLEOTIDE SEQUENCE [LARGE SCALE GENOMIC DNA]</scope>
    <source>
        <strain evidence="2 3">SAG 2145</strain>
    </source>
</reference>
<feature type="compositionally biased region" description="Polar residues" evidence="1">
    <location>
        <begin position="1"/>
        <end position="11"/>
    </location>
</feature>